<sequence length="45" mass="5054">MHRLFIVDINKIGSISRNDVNIGNVEIAVDELSKDAIRDLMGKWG</sequence>
<dbReference type="Proteomes" id="UP001179181">
    <property type="component" value="Unassembled WGS sequence"/>
</dbReference>
<keyword evidence="2" id="KW-1185">Reference proteome</keyword>
<gene>
    <name evidence="1" type="ORF">FHS68_003607</name>
</gene>
<organism evidence="1 2">
    <name type="scientific">Dyadobacter arcticus</name>
    <dbReference type="NCBI Taxonomy" id="1078754"/>
    <lineage>
        <taxon>Bacteria</taxon>
        <taxon>Pseudomonadati</taxon>
        <taxon>Bacteroidota</taxon>
        <taxon>Cytophagia</taxon>
        <taxon>Cytophagales</taxon>
        <taxon>Spirosomataceae</taxon>
        <taxon>Dyadobacter</taxon>
    </lineage>
</organism>
<proteinExistence type="predicted"/>
<reference evidence="1 2" key="1">
    <citation type="submission" date="2020-03" db="EMBL/GenBank/DDBJ databases">
        <title>Genomic Encyclopedia of Type Strains, Phase IV (KMG-IV): sequencing the most valuable type-strain genomes for metagenomic binning, comparative biology and taxonomic classification.</title>
        <authorList>
            <person name="Goeker M."/>
        </authorList>
    </citation>
    <scope>NUCLEOTIDE SEQUENCE [LARGE SCALE GENOMIC DNA]</scope>
    <source>
        <strain evidence="1 2">DSM 102865</strain>
    </source>
</reference>
<dbReference type="RefSeq" id="WP_167272587.1">
    <property type="nucleotide sequence ID" value="NZ_JAASQJ010000003.1"/>
</dbReference>
<protein>
    <submittedName>
        <fullName evidence="1">Uncharacterized protein</fullName>
    </submittedName>
</protein>
<name>A0ABX0US25_9BACT</name>
<dbReference type="EMBL" id="JAASQJ010000003">
    <property type="protein sequence ID" value="NIJ54425.1"/>
    <property type="molecule type" value="Genomic_DNA"/>
</dbReference>
<evidence type="ECO:0000313" key="1">
    <source>
        <dbReference type="EMBL" id="NIJ54425.1"/>
    </source>
</evidence>
<comment type="caution">
    <text evidence="1">The sequence shown here is derived from an EMBL/GenBank/DDBJ whole genome shotgun (WGS) entry which is preliminary data.</text>
</comment>
<accession>A0ABX0US25</accession>
<evidence type="ECO:0000313" key="2">
    <source>
        <dbReference type="Proteomes" id="UP001179181"/>
    </source>
</evidence>